<reference evidence="1 2" key="2">
    <citation type="journal article" date="2016" name="Int. J. Syst. Evol. Microbiol.">
        <title>Flavisolibacter tropicus sp. nov., isolated from tropical soil.</title>
        <authorList>
            <person name="Lee J.J."/>
            <person name="Kang M.S."/>
            <person name="Kim G.S."/>
            <person name="Lee C.S."/>
            <person name="Lim S."/>
            <person name="Lee J."/>
            <person name="Roh S.H."/>
            <person name="Kang H."/>
            <person name="Ha J.M."/>
            <person name="Bae S."/>
            <person name="Jung H.Y."/>
            <person name="Kim M.K."/>
        </authorList>
    </citation>
    <scope>NUCLEOTIDE SEQUENCE [LARGE SCALE GENOMIC DNA]</scope>
    <source>
        <strain evidence="1 2">LCS9</strain>
    </source>
</reference>
<dbReference type="AlphaFoldDB" id="A0A172TRQ8"/>
<accession>A0A172TRQ8</accession>
<evidence type="ECO:0000313" key="1">
    <source>
        <dbReference type="EMBL" id="ANE49672.1"/>
    </source>
</evidence>
<dbReference type="PATRIC" id="fig|1492898.3.peg.722"/>
<gene>
    <name evidence="1" type="ORF">SY85_03310</name>
</gene>
<organism evidence="1 2">
    <name type="scientific">Flavisolibacter tropicus</name>
    <dbReference type="NCBI Taxonomy" id="1492898"/>
    <lineage>
        <taxon>Bacteria</taxon>
        <taxon>Pseudomonadati</taxon>
        <taxon>Bacteroidota</taxon>
        <taxon>Chitinophagia</taxon>
        <taxon>Chitinophagales</taxon>
        <taxon>Chitinophagaceae</taxon>
        <taxon>Flavisolibacter</taxon>
    </lineage>
</organism>
<keyword evidence="2" id="KW-1185">Reference proteome</keyword>
<dbReference type="RefSeq" id="WP_066401800.1">
    <property type="nucleotide sequence ID" value="NZ_CP011390.1"/>
</dbReference>
<dbReference type="InterPro" id="IPR058595">
    <property type="entry name" value="Avidin-like"/>
</dbReference>
<sequence>MINYNNKTFRSVNNSSNGDVGSETFFYYQQQDYIVTAHYSGGNIIKGHLIAIVDETGHLNMRYQHINTDGKLMTGICHSKPEILPNGKLRLHEAWQWTSGDQSSGNSVIEEI</sequence>
<dbReference type="STRING" id="1492898.SY85_03310"/>
<dbReference type="KEGG" id="fla:SY85_03310"/>
<evidence type="ECO:0000313" key="2">
    <source>
        <dbReference type="Proteomes" id="UP000077177"/>
    </source>
</evidence>
<dbReference type="EMBL" id="CP011390">
    <property type="protein sequence ID" value="ANE49672.1"/>
    <property type="molecule type" value="Genomic_DNA"/>
</dbReference>
<protein>
    <submittedName>
        <fullName evidence="1">N-acetylglutamate synthase</fullName>
    </submittedName>
</protein>
<proteinExistence type="predicted"/>
<dbReference type="Pfam" id="PF26421">
    <property type="entry name" value="Avidin_like"/>
    <property type="match status" value="1"/>
</dbReference>
<reference evidence="2" key="1">
    <citation type="submission" date="2015-01" db="EMBL/GenBank/DDBJ databases">
        <title>Flavisolibacter sp./LCS9/ whole genome sequencing.</title>
        <authorList>
            <person name="Kim M.K."/>
            <person name="Srinivasan S."/>
            <person name="Lee J.-J."/>
        </authorList>
    </citation>
    <scope>NUCLEOTIDE SEQUENCE [LARGE SCALE GENOMIC DNA]</scope>
    <source>
        <strain evidence="2">LCS9</strain>
    </source>
</reference>
<name>A0A172TRQ8_9BACT</name>
<dbReference type="Proteomes" id="UP000077177">
    <property type="component" value="Chromosome"/>
</dbReference>
<dbReference type="OrthoDB" id="5684515at2"/>